<dbReference type="InterPro" id="IPR051044">
    <property type="entry name" value="MAG_DAG_Lipase"/>
</dbReference>
<evidence type="ECO:0000256" key="1">
    <source>
        <dbReference type="SAM" id="SignalP"/>
    </source>
</evidence>
<gene>
    <name evidence="3" type="primary">pldB</name>
    <name evidence="3" type="ORF">GCM10011369_08490</name>
</gene>
<dbReference type="SUPFAM" id="SSF53474">
    <property type="entry name" value="alpha/beta-Hydrolases"/>
    <property type="match status" value="1"/>
</dbReference>
<proteinExistence type="predicted"/>
<evidence type="ECO:0000259" key="2">
    <source>
        <dbReference type="Pfam" id="PF12146"/>
    </source>
</evidence>
<sequence length="391" mass="43654">MKNLFSALVVAISVLLMMTSTAFGYDGTLAGFKTHVAKYAPHAPIPEVLTTTELNDATIRYGIWRTTKARQGLVVFVSGRTEFIEKNLPAYTELLAKGFDVYTFDWRGQGLSERQLRHSEPGHIENFDTFVADLDAFVHQIVRPEQQSGMILLMGHSMGGNIGLRYLQKHHNVFDRAQFSSPMMGLSANNWLTRQFAGFLHWAGWGQSCAPGGQPVWKSYLDQNACDAIINDTISMPEKPERALLYSHNLNYLAQASCWVEQSLAHNPKHHLGLGCPTVDWVRAAFATTEYVMNHLDQIKIPVVIVGSAADKIVTFEAQQQACSNMGNCCLWEVIGSEDKAAAHEIMIEIDNYTRQYWTAFDALTHSSDAGCACAELRDKFSHLQCSKETL</sequence>
<evidence type="ECO:0000313" key="3">
    <source>
        <dbReference type="EMBL" id="GGA69144.1"/>
    </source>
</evidence>
<dbReference type="InterPro" id="IPR029058">
    <property type="entry name" value="AB_hydrolase_fold"/>
</dbReference>
<dbReference type="PANTHER" id="PTHR11614">
    <property type="entry name" value="PHOSPHOLIPASE-RELATED"/>
    <property type="match status" value="1"/>
</dbReference>
<feature type="chain" id="PRO_5035313006" evidence="1">
    <location>
        <begin position="23"/>
        <end position="391"/>
    </location>
</feature>
<evidence type="ECO:0000313" key="4">
    <source>
        <dbReference type="Proteomes" id="UP000619743"/>
    </source>
</evidence>
<keyword evidence="1" id="KW-0732">Signal</keyword>
<dbReference type="Pfam" id="PF12146">
    <property type="entry name" value="Hydrolase_4"/>
    <property type="match status" value="1"/>
</dbReference>
<dbReference type="Proteomes" id="UP000619743">
    <property type="component" value="Unassembled WGS sequence"/>
</dbReference>
<dbReference type="AlphaFoldDB" id="A0A8J2XLG0"/>
<feature type="signal peptide" evidence="1">
    <location>
        <begin position="1"/>
        <end position="22"/>
    </location>
</feature>
<dbReference type="EMBL" id="BMDX01000003">
    <property type="protein sequence ID" value="GGA69144.1"/>
    <property type="molecule type" value="Genomic_DNA"/>
</dbReference>
<keyword evidence="4" id="KW-1185">Reference proteome</keyword>
<dbReference type="Gene3D" id="3.40.50.1820">
    <property type="entry name" value="alpha/beta hydrolase"/>
    <property type="match status" value="1"/>
</dbReference>
<accession>A0A8J2XLG0</accession>
<feature type="domain" description="Serine aminopeptidase S33" evidence="2">
    <location>
        <begin position="70"/>
        <end position="349"/>
    </location>
</feature>
<name>A0A8J2XLG0_9GAMM</name>
<organism evidence="3 4">
    <name type="scientific">Neiella marina</name>
    <dbReference type="NCBI Taxonomy" id="508461"/>
    <lineage>
        <taxon>Bacteria</taxon>
        <taxon>Pseudomonadati</taxon>
        <taxon>Pseudomonadota</taxon>
        <taxon>Gammaproteobacteria</taxon>
        <taxon>Alteromonadales</taxon>
        <taxon>Echinimonadaceae</taxon>
        <taxon>Neiella</taxon>
    </lineage>
</organism>
<comment type="caution">
    <text evidence="3">The sequence shown here is derived from an EMBL/GenBank/DDBJ whole genome shotgun (WGS) entry which is preliminary data.</text>
</comment>
<dbReference type="OrthoDB" id="9788260at2"/>
<dbReference type="RefSeq" id="WP_087504865.1">
    <property type="nucleotide sequence ID" value="NZ_BMDX01000003.1"/>
</dbReference>
<protein>
    <submittedName>
        <fullName evidence="3">Lysophospholipase</fullName>
    </submittedName>
</protein>
<reference evidence="4" key="1">
    <citation type="journal article" date="2019" name="Int. J. Syst. Evol. Microbiol.">
        <title>The Global Catalogue of Microorganisms (GCM) 10K type strain sequencing project: providing services to taxonomists for standard genome sequencing and annotation.</title>
        <authorList>
            <consortium name="The Broad Institute Genomics Platform"/>
            <consortium name="The Broad Institute Genome Sequencing Center for Infectious Disease"/>
            <person name="Wu L."/>
            <person name="Ma J."/>
        </authorList>
    </citation>
    <scope>NUCLEOTIDE SEQUENCE [LARGE SCALE GENOMIC DNA]</scope>
    <source>
        <strain evidence="4">CGMCC 1.10130</strain>
    </source>
</reference>
<dbReference type="InterPro" id="IPR022742">
    <property type="entry name" value="Hydrolase_4"/>
</dbReference>